<dbReference type="InterPro" id="IPR013785">
    <property type="entry name" value="Aldolase_TIM"/>
</dbReference>
<dbReference type="SUPFAM" id="SSF51395">
    <property type="entry name" value="FMN-linked oxidoreductases"/>
    <property type="match status" value="1"/>
</dbReference>
<dbReference type="GO" id="GO:0002058">
    <property type="term" value="F:uracil binding"/>
    <property type="evidence" value="ECO:0007669"/>
    <property type="project" value="TreeGrafter"/>
</dbReference>
<protein>
    <recommendedName>
        <fullName evidence="6">Dihydroorotate dehydrogenase B (NAD(+)), catalytic subunit</fullName>
        <ecNumber evidence="5">1.3.1.14</ecNumber>
    </recommendedName>
    <alternativeName>
        <fullName evidence="8">Dihydroorotate oxidase B</fullName>
    </alternativeName>
    <alternativeName>
        <fullName evidence="11">Dihydrothymine dehydrogenase</fullName>
    </alternativeName>
    <alternativeName>
        <fullName evidence="9">Dihydrouracil dehydrogenase</fullName>
    </alternativeName>
    <alternativeName>
        <fullName evidence="10">Orotate reductase (NADH)</fullName>
    </alternativeName>
</protein>
<dbReference type="EC" id="1.3.1.14" evidence="5"/>
<evidence type="ECO:0000256" key="2">
    <source>
        <dbReference type="ARBA" id="ARBA00004715"/>
    </source>
</evidence>
<evidence type="ECO:0000256" key="6">
    <source>
        <dbReference type="ARBA" id="ARBA00018101"/>
    </source>
</evidence>
<dbReference type="PROSITE" id="PS00198">
    <property type="entry name" value="4FE4S_FER_1"/>
    <property type="match status" value="1"/>
</dbReference>
<evidence type="ECO:0000256" key="9">
    <source>
        <dbReference type="ARBA" id="ARBA00030119"/>
    </source>
</evidence>
<evidence type="ECO:0000256" key="4">
    <source>
        <dbReference type="ARBA" id="ARBA00011669"/>
    </source>
</evidence>
<evidence type="ECO:0000313" key="14">
    <source>
        <dbReference type="EMBL" id="HGQ35697.1"/>
    </source>
</evidence>
<evidence type="ECO:0000256" key="11">
    <source>
        <dbReference type="ARBA" id="ARBA00032722"/>
    </source>
</evidence>
<proteinExistence type="inferred from homology"/>
<comment type="subunit">
    <text evidence="4">Heterotetramer of 2 PyrK and 2 PyrD type B subunits.</text>
</comment>
<dbReference type="Gene3D" id="3.30.70.20">
    <property type="match status" value="1"/>
</dbReference>
<dbReference type="PANTHER" id="PTHR43073:SF2">
    <property type="entry name" value="DIHYDROPYRIMIDINE DEHYDROGENASE [NADP(+)]"/>
    <property type="match status" value="1"/>
</dbReference>
<dbReference type="GO" id="GO:0006212">
    <property type="term" value="P:uracil catabolic process"/>
    <property type="evidence" value="ECO:0007669"/>
    <property type="project" value="TreeGrafter"/>
</dbReference>
<dbReference type="SUPFAM" id="SSF54862">
    <property type="entry name" value="4Fe-4S ferredoxins"/>
    <property type="match status" value="1"/>
</dbReference>
<evidence type="ECO:0000256" key="8">
    <source>
        <dbReference type="ARBA" id="ARBA00029718"/>
    </source>
</evidence>
<comment type="caution">
    <text evidence="15">The sequence shown here is derived from an EMBL/GenBank/DDBJ whole genome shotgun (WGS) entry which is preliminary data.</text>
</comment>
<accession>A0A7C4NJU7</accession>
<gene>
    <name evidence="15" type="ORF">ENU08_04485</name>
    <name evidence="14" type="ORF">ENU41_03350</name>
</gene>
<dbReference type="EMBL" id="DTBD01000037">
    <property type="protein sequence ID" value="HGQ64483.1"/>
    <property type="molecule type" value="Genomic_DNA"/>
</dbReference>
<dbReference type="PANTHER" id="PTHR43073">
    <property type="entry name" value="DIHYDROPYRIMIDINE DEHYDROGENASE [NADP(+)]"/>
    <property type="match status" value="1"/>
</dbReference>
<dbReference type="Gene3D" id="3.20.20.70">
    <property type="entry name" value="Aldolase class I"/>
    <property type="match status" value="1"/>
</dbReference>
<dbReference type="EMBL" id="DTCK01000017">
    <property type="protein sequence ID" value="HGQ35697.1"/>
    <property type="molecule type" value="Genomic_DNA"/>
</dbReference>
<evidence type="ECO:0000313" key="15">
    <source>
        <dbReference type="EMBL" id="HGQ64483.1"/>
    </source>
</evidence>
<evidence type="ECO:0000256" key="10">
    <source>
        <dbReference type="ARBA" id="ARBA00032046"/>
    </source>
</evidence>
<evidence type="ECO:0000256" key="12">
    <source>
        <dbReference type="ARBA" id="ARBA00048996"/>
    </source>
</evidence>
<comment type="function">
    <text evidence="1">Catalyzes the conversion of dihydroorotate to orotate with NAD(+) as electron acceptor.</text>
</comment>
<dbReference type="GO" id="GO:0050661">
    <property type="term" value="F:NADP binding"/>
    <property type="evidence" value="ECO:0007669"/>
    <property type="project" value="TreeGrafter"/>
</dbReference>
<dbReference type="InterPro" id="IPR005720">
    <property type="entry name" value="Dihydroorotate_DH_cat"/>
</dbReference>
<feature type="domain" description="4Fe-4S ferredoxin-type" evidence="13">
    <location>
        <begin position="341"/>
        <end position="369"/>
    </location>
</feature>
<feature type="domain" description="4Fe-4S ferredoxin-type" evidence="13">
    <location>
        <begin position="371"/>
        <end position="400"/>
    </location>
</feature>
<evidence type="ECO:0000256" key="3">
    <source>
        <dbReference type="ARBA" id="ARBA00010804"/>
    </source>
</evidence>
<evidence type="ECO:0000256" key="7">
    <source>
        <dbReference type="ARBA" id="ARBA00023002"/>
    </source>
</evidence>
<comment type="similarity">
    <text evidence="3">Belongs to the dihydropyrimidine dehydrogenase family.</text>
</comment>
<comment type="pathway">
    <text evidence="2">Pyrimidine metabolism; UMP biosynthesis via de novo pathway; orotate from (S)-dihydroorotate (NAD(+) route): step 1/1.</text>
</comment>
<dbReference type="GO" id="GO:0005737">
    <property type="term" value="C:cytoplasm"/>
    <property type="evidence" value="ECO:0007669"/>
    <property type="project" value="InterPro"/>
</dbReference>
<dbReference type="PROSITE" id="PS51379">
    <property type="entry name" value="4FE4S_FER_2"/>
    <property type="match status" value="2"/>
</dbReference>
<dbReference type="GO" id="GO:0006210">
    <property type="term" value="P:thymine catabolic process"/>
    <property type="evidence" value="ECO:0007669"/>
    <property type="project" value="TreeGrafter"/>
</dbReference>
<dbReference type="InterPro" id="IPR017896">
    <property type="entry name" value="4Fe4S_Fe-S-bd"/>
</dbReference>
<name>A0A7C4NJU7_9CREN</name>
<sequence length="400" mass="44171">MELNLAVELHKNLSLPNPLIIASGPSVKDDEDIVRGLEAGAGGVVTKTITYDVNMQVQPKPRMYIIDKYSALARTKFYSFYSIDLMSQHPPEQWVELMKRAKNEIKKKKLEGVVIASIAGRTYEEWEKLAKLMTEAGVDALELNLSCPHVDPSRPELMGRAVVSNPEIVVNIVKRVKENTNLPVIGKLTPHGANPLEVAKTMVKAGVDILVSTARFQGLVIDVESMKPILWGGLGGYGGPWQLPISLAWTYYIVKELGNVPVIGSGGISSGLDIARFILVGARATQVCTTIIVQGYDAIKVMLDELKSWMKKHNFTSTDEFRGKALGNVIPLDKLNRTKMYRYIVNESKCTICKVCIRVCPYKAIIDRGLKPPIISEDKCDNCGLCYSLCPSDAIECKFA</sequence>
<dbReference type="GO" id="GO:0004589">
    <property type="term" value="F:dihydroorotate dehydrogenase (NAD+) activity"/>
    <property type="evidence" value="ECO:0007669"/>
    <property type="project" value="UniProtKB-EC"/>
</dbReference>
<evidence type="ECO:0000259" key="13">
    <source>
        <dbReference type="PROSITE" id="PS51379"/>
    </source>
</evidence>
<dbReference type="InterPro" id="IPR017900">
    <property type="entry name" value="4Fe4S_Fe_S_CS"/>
</dbReference>
<keyword evidence="7" id="KW-0560">Oxidoreductase</keyword>
<reference evidence="15" key="1">
    <citation type="journal article" date="2020" name="mSystems">
        <title>Genome- and Community-Level Interaction Insights into Carbon Utilization and Element Cycling Functions of Hydrothermarchaeota in Hydrothermal Sediment.</title>
        <authorList>
            <person name="Zhou Z."/>
            <person name="Liu Y."/>
            <person name="Xu W."/>
            <person name="Pan J."/>
            <person name="Luo Z.H."/>
            <person name="Li M."/>
        </authorList>
    </citation>
    <scope>NUCLEOTIDE SEQUENCE [LARGE SCALE GENOMIC DNA]</scope>
    <source>
        <strain evidence="15">SpSt-637</strain>
        <strain evidence="14">SpSt-667</strain>
    </source>
</reference>
<evidence type="ECO:0000256" key="1">
    <source>
        <dbReference type="ARBA" id="ARBA00003616"/>
    </source>
</evidence>
<dbReference type="FunFam" id="3.20.20.70:FF:000027">
    <property type="entry name" value="Dihydropyrimidine dehydrogenase [NADP(+)]"/>
    <property type="match status" value="1"/>
</dbReference>
<comment type="catalytic activity">
    <reaction evidence="12">
        <text>(S)-dihydroorotate + NAD(+) = orotate + NADH + H(+)</text>
        <dbReference type="Rhea" id="RHEA:13513"/>
        <dbReference type="ChEBI" id="CHEBI:15378"/>
        <dbReference type="ChEBI" id="CHEBI:30839"/>
        <dbReference type="ChEBI" id="CHEBI:30864"/>
        <dbReference type="ChEBI" id="CHEBI:57540"/>
        <dbReference type="ChEBI" id="CHEBI:57945"/>
        <dbReference type="EC" id="1.3.1.14"/>
    </reaction>
</comment>
<dbReference type="Pfam" id="PF01180">
    <property type="entry name" value="DHO_dh"/>
    <property type="match status" value="1"/>
</dbReference>
<evidence type="ECO:0000256" key="5">
    <source>
        <dbReference type="ARBA" id="ARBA00012061"/>
    </source>
</evidence>
<dbReference type="Pfam" id="PF00037">
    <property type="entry name" value="Fer4"/>
    <property type="match status" value="2"/>
</dbReference>
<organism evidence="15">
    <name type="scientific">Ignisphaera aggregans</name>
    <dbReference type="NCBI Taxonomy" id="334771"/>
    <lineage>
        <taxon>Archaea</taxon>
        <taxon>Thermoproteota</taxon>
        <taxon>Thermoprotei</taxon>
        <taxon>Desulfurococcales</taxon>
        <taxon>Desulfurococcaceae</taxon>
        <taxon>Ignisphaera</taxon>
    </lineage>
</organism>
<dbReference type="AlphaFoldDB" id="A0A7C4NJU7"/>